<organism evidence="2 3">
    <name type="scientific">Microbulbifer celer</name>
    <dbReference type="NCBI Taxonomy" id="435905"/>
    <lineage>
        <taxon>Bacteria</taxon>
        <taxon>Pseudomonadati</taxon>
        <taxon>Pseudomonadota</taxon>
        <taxon>Gammaproteobacteria</taxon>
        <taxon>Cellvibrionales</taxon>
        <taxon>Microbulbiferaceae</taxon>
        <taxon>Microbulbifer</taxon>
    </lineage>
</organism>
<gene>
    <name evidence="2" type="primary">tssG</name>
    <name evidence="2" type="ORF">ACFQ2X_04260</name>
</gene>
<name>A0ABW3U4P6_9GAMM</name>
<dbReference type="PANTHER" id="PTHR35564">
    <property type="match status" value="1"/>
</dbReference>
<feature type="region of interest" description="Disordered" evidence="1">
    <location>
        <begin position="79"/>
        <end position="108"/>
    </location>
</feature>
<dbReference type="PANTHER" id="PTHR35564:SF4">
    <property type="entry name" value="CYTOPLASMIC PROTEIN"/>
    <property type="match status" value="1"/>
</dbReference>
<feature type="compositionally biased region" description="Basic and acidic residues" evidence="1">
    <location>
        <begin position="79"/>
        <end position="89"/>
    </location>
</feature>
<dbReference type="NCBIfam" id="TIGR03347">
    <property type="entry name" value="VI_chp_1"/>
    <property type="match status" value="1"/>
</dbReference>
<reference evidence="3" key="1">
    <citation type="journal article" date="2019" name="Int. J. Syst. Evol. Microbiol.">
        <title>The Global Catalogue of Microorganisms (GCM) 10K type strain sequencing project: providing services to taxonomists for standard genome sequencing and annotation.</title>
        <authorList>
            <consortium name="The Broad Institute Genomics Platform"/>
            <consortium name="The Broad Institute Genome Sequencing Center for Infectious Disease"/>
            <person name="Wu L."/>
            <person name="Ma J."/>
        </authorList>
    </citation>
    <scope>NUCLEOTIDE SEQUENCE [LARGE SCALE GENOMIC DNA]</scope>
    <source>
        <strain evidence="3">CCUG 54356</strain>
    </source>
</reference>
<proteinExistence type="predicted"/>
<dbReference type="RefSeq" id="WP_230436452.1">
    <property type="nucleotide sequence ID" value="NZ_CP087715.1"/>
</dbReference>
<keyword evidence="3" id="KW-1185">Reference proteome</keyword>
<dbReference type="InterPro" id="IPR010732">
    <property type="entry name" value="T6SS_TssG-like"/>
</dbReference>
<comment type="caution">
    <text evidence="2">The sequence shown here is derived from an EMBL/GenBank/DDBJ whole genome shotgun (WGS) entry which is preliminary data.</text>
</comment>
<protein>
    <submittedName>
        <fullName evidence="2">Type VI secretion system baseplate subunit TssG</fullName>
    </submittedName>
</protein>
<dbReference type="Proteomes" id="UP001597264">
    <property type="component" value="Unassembled WGS sequence"/>
</dbReference>
<dbReference type="Pfam" id="PF06996">
    <property type="entry name" value="T6SS_TssG"/>
    <property type="match status" value="1"/>
</dbReference>
<accession>A0ABW3U4P6</accession>
<evidence type="ECO:0000313" key="3">
    <source>
        <dbReference type="Proteomes" id="UP001597264"/>
    </source>
</evidence>
<dbReference type="EMBL" id="JBHTLR010000005">
    <property type="protein sequence ID" value="MFD1215802.1"/>
    <property type="molecule type" value="Genomic_DNA"/>
</dbReference>
<evidence type="ECO:0000256" key="1">
    <source>
        <dbReference type="SAM" id="MobiDB-lite"/>
    </source>
</evidence>
<evidence type="ECO:0000313" key="2">
    <source>
        <dbReference type="EMBL" id="MFD1215802.1"/>
    </source>
</evidence>
<sequence length="397" mass="44519">MATSRRRQSISVIDRLTSEPHNFEFFQAVRLLERAAVPEVNGAAELVAGSAPPEKEFVRFSAQTTFSYIGADINAVREDRNDIRHPDSGRRRKAPGGKESPVDSSLEGTASVHQRWNMDVAFSGLTGSQGVMPYYLTDLVHRELRQNSAALQDFLDIFNHRHISLFYQAWHKYQLPVNYERHKTHRHRDQDLFSQVLASLTGLGTSEMRYRMSVPDEALYGMAGHLGRQQCSAAALASMIRNYFGLNVAIEQFQGQWEDLPEDVLTRLPDETHPTGINNRLGRNTMLGRKCFQAQNKFQVVVEPMAYEDYMEIAPGSPKLEALKSFIQFSAGIEMDFELSVTLYTGQVGAAQLSSNDDEQPLLGWNTHMGTGKEHEQSVQITLSADQVSPDEALPAA</sequence>